<reference evidence="17" key="2">
    <citation type="journal article" date="2007" name="Science">
        <title>Draft genome sequence of the sexually transmitted pathogen Trichomonas vaginalis.</title>
        <authorList>
            <person name="Carlton J.M."/>
            <person name="Hirt R.P."/>
            <person name="Silva J.C."/>
            <person name="Delcher A.L."/>
            <person name="Schatz M."/>
            <person name="Zhao Q."/>
            <person name="Wortman J.R."/>
            <person name="Bidwell S.L."/>
            <person name="Alsmark U.C.M."/>
            <person name="Besteiro S."/>
            <person name="Sicheritz-Ponten T."/>
            <person name="Noel C.J."/>
            <person name="Dacks J.B."/>
            <person name="Foster P.G."/>
            <person name="Simillion C."/>
            <person name="Van de Peer Y."/>
            <person name="Miranda-Saavedra D."/>
            <person name="Barton G.J."/>
            <person name="Westrop G.D."/>
            <person name="Mueller S."/>
            <person name="Dessi D."/>
            <person name="Fiori P.L."/>
            <person name="Ren Q."/>
            <person name="Paulsen I."/>
            <person name="Zhang H."/>
            <person name="Bastida-Corcuera F.D."/>
            <person name="Simoes-Barbosa A."/>
            <person name="Brown M.T."/>
            <person name="Hayes R.D."/>
            <person name="Mukherjee M."/>
            <person name="Okumura C.Y."/>
            <person name="Schneider R."/>
            <person name="Smith A.J."/>
            <person name="Vanacova S."/>
            <person name="Villalvazo M."/>
            <person name="Haas B.J."/>
            <person name="Pertea M."/>
            <person name="Feldblyum T.V."/>
            <person name="Utterback T.R."/>
            <person name="Shu C.L."/>
            <person name="Osoegawa K."/>
            <person name="de Jong P.J."/>
            <person name="Hrdy I."/>
            <person name="Horvathova L."/>
            <person name="Zubacova Z."/>
            <person name="Dolezal P."/>
            <person name="Malik S.B."/>
            <person name="Logsdon J.M. Jr."/>
            <person name="Henze K."/>
            <person name="Gupta A."/>
            <person name="Wang C.C."/>
            <person name="Dunne R.L."/>
            <person name="Upcroft J.A."/>
            <person name="Upcroft P."/>
            <person name="White O."/>
            <person name="Salzberg S.L."/>
            <person name="Tang P."/>
            <person name="Chiu C.-H."/>
            <person name="Lee Y.-S."/>
            <person name="Embley T.M."/>
            <person name="Coombs G.H."/>
            <person name="Mottram J.C."/>
            <person name="Tachezy J."/>
            <person name="Fraser-Liggett C.M."/>
            <person name="Johnson P.J."/>
        </authorList>
    </citation>
    <scope>NUCLEOTIDE SEQUENCE [LARGE SCALE GENOMIC DNA]</scope>
    <source>
        <strain evidence="17">G3</strain>
    </source>
</reference>
<dbReference type="RefSeq" id="XP_001329570.1">
    <property type="nucleotide sequence ID" value="XM_001329535.1"/>
</dbReference>
<dbReference type="AlphaFoldDB" id="A2DQ08"/>
<keyword evidence="8" id="KW-0418">Kinase</keyword>
<keyword evidence="5" id="KW-0812">Transmembrane</keyword>
<keyword evidence="4" id="KW-0808">Transferase</keyword>
<evidence type="ECO:0000256" key="14">
    <source>
        <dbReference type="ARBA" id="ARBA00023170"/>
    </source>
</evidence>
<dbReference type="VEuPathDB" id="TrichDB:TVAG_493770"/>
<feature type="domain" description="ALK/LTK-like glycine-rich" evidence="16">
    <location>
        <begin position="5"/>
        <end position="220"/>
    </location>
</feature>
<evidence type="ECO:0000313" key="18">
    <source>
        <dbReference type="Proteomes" id="UP000001542"/>
    </source>
</evidence>
<evidence type="ECO:0000256" key="10">
    <source>
        <dbReference type="ARBA" id="ARBA00022989"/>
    </source>
</evidence>
<dbReference type="EC" id="2.7.10.1" evidence="2"/>
<evidence type="ECO:0000256" key="15">
    <source>
        <dbReference type="ARBA" id="ARBA00023180"/>
    </source>
</evidence>
<dbReference type="InterPro" id="IPR055163">
    <property type="entry name" value="ALK/LTK-like_GRD"/>
</dbReference>
<keyword evidence="13" id="KW-1015">Disulfide bond</keyword>
<keyword evidence="3" id="KW-1003">Cell membrane</keyword>
<name>A2DQ08_TRIV3</name>
<evidence type="ECO:0000256" key="9">
    <source>
        <dbReference type="ARBA" id="ARBA00022840"/>
    </source>
</evidence>
<evidence type="ECO:0000256" key="1">
    <source>
        <dbReference type="ARBA" id="ARBA00004251"/>
    </source>
</evidence>
<proteinExistence type="predicted"/>
<evidence type="ECO:0000259" key="16">
    <source>
        <dbReference type="Pfam" id="PF12810"/>
    </source>
</evidence>
<evidence type="ECO:0000313" key="17">
    <source>
        <dbReference type="EMBL" id="EAY17435.1"/>
    </source>
</evidence>
<accession>A2DQ08</accession>
<keyword evidence="14" id="KW-0675">Receptor</keyword>
<keyword evidence="18" id="KW-1185">Reference proteome</keyword>
<comment type="subcellular location">
    <subcellularLocation>
        <location evidence="1">Cell membrane</location>
        <topology evidence="1">Single-pass type I membrane protein</topology>
    </subcellularLocation>
</comment>
<evidence type="ECO:0000256" key="7">
    <source>
        <dbReference type="ARBA" id="ARBA00022741"/>
    </source>
</evidence>
<organism evidence="17 18">
    <name type="scientific">Trichomonas vaginalis (strain ATCC PRA-98 / G3)</name>
    <dbReference type="NCBI Taxonomy" id="412133"/>
    <lineage>
        <taxon>Eukaryota</taxon>
        <taxon>Metamonada</taxon>
        <taxon>Parabasalia</taxon>
        <taxon>Trichomonadida</taxon>
        <taxon>Trichomonadidae</taxon>
        <taxon>Trichomonas</taxon>
    </lineage>
</organism>
<keyword evidence="12" id="KW-0829">Tyrosine-protein kinase</keyword>
<keyword evidence="10" id="KW-1133">Transmembrane helix</keyword>
<evidence type="ECO:0000256" key="8">
    <source>
        <dbReference type="ARBA" id="ARBA00022777"/>
    </source>
</evidence>
<sequence>MNNLSSGLGAFTEAVFHVKSQTKLNIYVGSHGQCSTTKLTSNFFQAGINDIFEDKYKSCTGGGSTFISVNDSKNDVLIVAGSGGGSGQYHTENSGGYGGYIGGIGLDLEYFSYYAGGGTQNQGGSGSHFENGHSSCDSLPGSFLRGGDGASCWSAASGGGGGGYYGGGGGVDLGGGGGGSSFARGDLTSVTFRSGNETFKSPSGKIETGHSGNGFIIIQQILPRTVSKACFGIEFSPYLIFILFDSK</sequence>
<dbReference type="GO" id="GO:0005524">
    <property type="term" value="F:ATP binding"/>
    <property type="evidence" value="ECO:0007669"/>
    <property type="project" value="UniProtKB-KW"/>
</dbReference>
<gene>
    <name evidence="17" type="ORF">TVAG_493770</name>
</gene>
<evidence type="ECO:0000256" key="3">
    <source>
        <dbReference type="ARBA" id="ARBA00022475"/>
    </source>
</evidence>
<dbReference type="SMR" id="A2DQ08"/>
<evidence type="ECO:0000256" key="13">
    <source>
        <dbReference type="ARBA" id="ARBA00023157"/>
    </source>
</evidence>
<reference evidence="17" key="1">
    <citation type="submission" date="2006-10" db="EMBL/GenBank/DDBJ databases">
        <authorList>
            <person name="Amadeo P."/>
            <person name="Zhao Q."/>
            <person name="Wortman J."/>
            <person name="Fraser-Liggett C."/>
            <person name="Carlton J."/>
        </authorList>
    </citation>
    <scope>NUCLEOTIDE SEQUENCE</scope>
    <source>
        <strain evidence="17">G3</strain>
    </source>
</reference>
<evidence type="ECO:0000256" key="5">
    <source>
        <dbReference type="ARBA" id="ARBA00022692"/>
    </source>
</evidence>
<evidence type="ECO:0000256" key="12">
    <source>
        <dbReference type="ARBA" id="ARBA00023137"/>
    </source>
</evidence>
<dbReference type="GO" id="GO:0005886">
    <property type="term" value="C:plasma membrane"/>
    <property type="evidence" value="ECO:0007669"/>
    <property type="project" value="UniProtKB-SubCell"/>
</dbReference>
<protein>
    <recommendedName>
        <fullName evidence="2">receptor protein-tyrosine kinase</fullName>
        <ecNumber evidence="2">2.7.10.1</ecNumber>
    </recommendedName>
</protein>
<evidence type="ECO:0000256" key="2">
    <source>
        <dbReference type="ARBA" id="ARBA00011902"/>
    </source>
</evidence>
<keyword evidence="7" id="KW-0547">Nucleotide-binding</keyword>
<dbReference type="VEuPathDB" id="TrichDB:TVAGG3_0384520"/>
<dbReference type="EMBL" id="DS113230">
    <property type="protein sequence ID" value="EAY17435.1"/>
    <property type="molecule type" value="Genomic_DNA"/>
</dbReference>
<dbReference type="InParanoid" id="A2DQ08"/>
<dbReference type="Pfam" id="PF12810">
    <property type="entry name" value="ALK_LTK_GRD"/>
    <property type="match status" value="1"/>
</dbReference>
<keyword evidence="6" id="KW-0732">Signal</keyword>
<keyword evidence="15" id="KW-0325">Glycoprotein</keyword>
<dbReference type="Proteomes" id="UP000001542">
    <property type="component" value="Unassembled WGS sequence"/>
</dbReference>
<keyword evidence="11" id="KW-0472">Membrane</keyword>
<evidence type="ECO:0000256" key="11">
    <source>
        <dbReference type="ARBA" id="ARBA00023136"/>
    </source>
</evidence>
<evidence type="ECO:0000256" key="4">
    <source>
        <dbReference type="ARBA" id="ARBA00022679"/>
    </source>
</evidence>
<keyword evidence="9" id="KW-0067">ATP-binding</keyword>
<dbReference type="KEGG" id="tva:75652410"/>
<dbReference type="GO" id="GO:0004714">
    <property type="term" value="F:transmembrane receptor protein tyrosine kinase activity"/>
    <property type="evidence" value="ECO:0007669"/>
    <property type="project" value="UniProtKB-EC"/>
</dbReference>
<evidence type="ECO:0000256" key="6">
    <source>
        <dbReference type="ARBA" id="ARBA00022729"/>
    </source>
</evidence>